<organism evidence="4 5">
    <name type="scientific">Sphingobacterium hungaricum</name>
    <dbReference type="NCBI Taxonomy" id="2082723"/>
    <lineage>
        <taxon>Bacteria</taxon>
        <taxon>Pseudomonadati</taxon>
        <taxon>Bacteroidota</taxon>
        <taxon>Sphingobacteriia</taxon>
        <taxon>Sphingobacteriales</taxon>
        <taxon>Sphingobacteriaceae</taxon>
        <taxon>Sphingobacterium</taxon>
    </lineage>
</organism>
<evidence type="ECO:0000313" key="5">
    <source>
        <dbReference type="Proteomes" id="UP000616201"/>
    </source>
</evidence>
<accession>A0A928UZL7</accession>
<keyword evidence="5" id="KW-1185">Reference proteome</keyword>
<dbReference type="PANTHER" id="PTHR45632">
    <property type="entry name" value="LD33804P"/>
    <property type="match status" value="1"/>
</dbReference>
<keyword evidence="1" id="KW-0880">Kelch repeat</keyword>
<dbReference type="SUPFAM" id="SSF117281">
    <property type="entry name" value="Kelch motif"/>
    <property type="match status" value="2"/>
</dbReference>
<evidence type="ECO:0000256" key="1">
    <source>
        <dbReference type="ARBA" id="ARBA00022441"/>
    </source>
</evidence>
<dbReference type="InterPro" id="IPR015915">
    <property type="entry name" value="Kelch-typ_b-propeller"/>
</dbReference>
<keyword evidence="3" id="KW-0732">Signal</keyword>
<dbReference type="InterPro" id="IPR006652">
    <property type="entry name" value="Kelch_1"/>
</dbReference>
<proteinExistence type="predicted"/>
<reference evidence="4" key="1">
    <citation type="submission" date="2018-02" db="EMBL/GenBank/DDBJ databases">
        <authorList>
            <person name="Vasarhelyi B.M."/>
            <person name="Deshmukh S."/>
            <person name="Balint B."/>
            <person name="Kukolya J."/>
        </authorList>
    </citation>
    <scope>NUCLEOTIDE SEQUENCE</scope>
    <source>
        <strain evidence="4">KB22</strain>
    </source>
</reference>
<gene>
    <name evidence="4" type="ORF">C4F49_09830</name>
</gene>
<dbReference type="RefSeq" id="WP_196934124.1">
    <property type="nucleotide sequence ID" value="NZ_MU158697.1"/>
</dbReference>
<evidence type="ECO:0000313" key="4">
    <source>
        <dbReference type="EMBL" id="MBE8713979.1"/>
    </source>
</evidence>
<evidence type="ECO:0008006" key="6">
    <source>
        <dbReference type="Google" id="ProtNLM"/>
    </source>
</evidence>
<dbReference type="PROSITE" id="PS51257">
    <property type="entry name" value="PROKAR_LIPOPROTEIN"/>
    <property type="match status" value="1"/>
</dbReference>
<dbReference type="Gene3D" id="2.120.10.80">
    <property type="entry name" value="Kelch-type beta propeller"/>
    <property type="match status" value="2"/>
</dbReference>
<comment type="caution">
    <text evidence="4">The sequence shown here is derived from an EMBL/GenBank/DDBJ whole genome shotgun (WGS) entry which is preliminary data.</text>
</comment>
<evidence type="ECO:0000256" key="2">
    <source>
        <dbReference type="ARBA" id="ARBA00022737"/>
    </source>
</evidence>
<dbReference type="PANTHER" id="PTHR45632:SF3">
    <property type="entry name" value="KELCH-LIKE PROTEIN 32"/>
    <property type="match status" value="1"/>
</dbReference>
<feature type="chain" id="PRO_5037135495" description="Galactose oxidase, central domain" evidence="3">
    <location>
        <begin position="25"/>
        <end position="329"/>
    </location>
</feature>
<evidence type="ECO:0000256" key="3">
    <source>
        <dbReference type="SAM" id="SignalP"/>
    </source>
</evidence>
<name>A0A928UZL7_9SPHI</name>
<dbReference type="EMBL" id="PRDK01000005">
    <property type="protein sequence ID" value="MBE8713979.1"/>
    <property type="molecule type" value="Genomic_DNA"/>
</dbReference>
<dbReference type="Proteomes" id="UP000616201">
    <property type="component" value="Unassembled WGS sequence"/>
</dbReference>
<protein>
    <recommendedName>
        <fullName evidence="6">Galactose oxidase, central domain</fullName>
    </recommendedName>
</protein>
<dbReference type="Pfam" id="PF01344">
    <property type="entry name" value="Kelch_1"/>
    <property type="match status" value="1"/>
</dbReference>
<feature type="signal peptide" evidence="3">
    <location>
        <begin position="1"/>
        <end position="24"/>
    </location>
</feature>
<keyword evidence="2" id="KW-0677">Repeat</keyword>
<sequence length="329" mass="36649">MKKKNWLVLLLACTIALTSFQSCSSDDTEEPDEWFRTSVFLSTPRNGSAYFTIGDQGYLVGGIIKTNNERLKDTWSFDGSDKTWSPKAEFPGDIRNSAVGFAIGTEGFVGTGWNGTSELKDFYKYNSTTDTWTKIADFPGEARFGAVAFSLGGFGYVGLGTDNNDKTYGDFYKYDPTANTWTLLATNFTYKKAYAFSFVIGNNAYVGGGYSNNALPEDFYKFDGTTWTQLEDLARDDDSYVYDVRRYNTAAFAIGNYGYVTSGRSSSGITNTTWKYDPSLDAWIDGHQEFLGSTREKAVSFSLNNKGYVATGINGTSYFDDNWEFIPVR</sequence>
<dbReference type="AlphaFoldDB" id="A0A928UZL7"/>